<dbReference type="AlphaFoldDB" id="A0A7X4YF66"/>
<dbReference type="EMBL" id="JAAAPK010000010">
    <property type="protein sequence ID" value="NBC44333.1"/>
    <property type="molecule type" value="Genomic_DNA"/>
</dbReference>
<reference evidence="1 2" key="1">
    <citation type="submission" date="2020-01" db="EMBL/GenBank/DDBJ databases">
        <title>The draft genome sequence of Corallococcus exiguus DSM 14696.</title>
        <authorList>
            <person name="Zhang X."/>
            <person name="Zhu H."/>
        </authorList>
    </citation>
    <scope>NUCLEOTIDE SEQUENCE [LARGE SCALE GENOMIC DNA]</scope>
    <source>
        <strain evidence="1 2">DSM 14696</strain>
    </source>
</reference>
<evidence type="ECO:0000313" key="2">
    <source>
        <dbReference type="Proteomes" id="UP000537825"/>
    </source>
</evidence>
<evidence type="ECO:0008006" key="3">
    <source>
        <dbReference type="Google" id="ProtNLM"/>
    </source>
</evidence>
<name>A0A7X4YF66_9BACT</name>
<dbReference type="Proteomes" id="UP000537825">
    <property type="component" value="Unassembled WGS sequence"/>
</dbReference>
<dbReference type="RefSeq" id="WP_139915479.1">
    <property type="nucleotide sequence ID" value="NZ_CBCSLE010000001.1"/>
</dbReference>
<protein>
    <recommendedName>
        <fullName evidence="3">DUF3592 domain-containing protein</fullName>
    </recommendedName>
</protein>
<sequence>MFIFVVALFLAIGGLLFVGIPSWEQNRYERVRREGQRYLAVIKEVSTSNNDRSQAWLLLKLETPSGPVAKRLIVKFTEAITWEFLSTARVTDRPVYVHCLLDERVGEDVRQFGFVLEEAPVTPGARG</sequence>
<comment type="caution">
    <text evidence="1">The sequence shown here is derived from an EMBL/GenBank/DDBJ whole genome shotgun (WGS) entry which is preliminary data.</text>
</comment>
<proteinExistence type="predicted"/>
<organism evidence="1 2">
    <name type="scientific">Corallococcus exiguus</name>
    <dbReference type="NCBI Taxonomy" id="83462"/>
    <lineage>
        <taxon>Bacteria</taxon>
        <taxon>Pseudomonadati</taxon>
        <taxon>Myxococcota</taxon>
        <taxon>Myxococcia</taxon>
        <taxon>Myxococcales</taxon>
        <taxon>Cystobacterineae</taxon>
        <taxon>Myxococcaceae</taxon>
        <taxon>Corallococcus</taxon>
    </lineage>
</organism>
<gene>
    <name evidence="1" type="ORF">GTZ93_31450</name>
</gene>
<keyword evidence="2" id="KW-1185">Reference proteome</keyword>
<accession>A0A7X4YF66</accession>
<evidence type="ECO:0000313" key="1">
    <source>
        <dbReference type="EMBL" id="NBC44333.1"/>
    </source>
</evidence>